<dbReference type="PANTHER" id="PTHR35204">
    <property type="entry name" value="YALI0A21131P"/>
    <property type="match status" value="1"/>
</dbReference>
<gene>
    <name evidence="2" type="ORF">DID88_004381</name>
</gene>
<sequence>MKKLQWKRHQPCHKYLQKTQPPKATQRKILQKNDPALPPSFRNDGHREPFLRSQGWGWFTSAVTHYGSSGEGPGLGENRVKLLTCGILSYYSPKFENQAISRAVLESETLNLTSEGFWAGVLDDEDSRATALNALMRRRRSHTLNDVSTDEAAIMKEDSERVLENLRGQSVNCSGIDWTAMTNEIVRKYASPLVELLHSLQNYSSIPPLTIPRKENGYHPSETRLIPSFSPSWNIHPEENPLIWTRQSPSSKPPILTATTITPESSLPSTYPSLPKKEPSNPPSKKTQGQICNIIIDIGFSTENIWNSSFNQRPTNRHNNPTSPLEKNTKELTRWVHGIEELMAWLGWAGEWTSCEGKCGVGERCYMPMWPMLGGEGPIRRPPPRHGYGPGKEHGPGYGYEPGYGYDGPLGRGDHKPPAGDHPGRPGWGIDETDLWQPSCVGLDYIMGADYVWE</sequence>
<feature type="region of interest" description="Disordered" evidence="1">
    <location>
        <begin position="406"/>
        <end position="429"/>
    </location>
</feature>
<organism evidence="2 3">
    <name type="scientific">Monilinia fructigena</name>
    <dbReference type="NCBI Taxonomy" id="38457"/>
    <lineage>
        <taxon>Eukaryota</taxon>
        <taxon>Fungi</taxon>
        <taxon>Dikarya</taxon>
        <taxon>Ascomycota</taxon>
        <taxon>Pezizomycotina</taxon>
        <taxon>Leotiomycetes</taxon>
        <taxon>Helotiales</taxon>
        <taxon>Sclerotiniaceae</taxon>
        <taxon>Monilinia</taxon>
    </lineage>
</organism>
<comment type="caution">
    <text evidence="2">The sequence shown here is derived from an EMBL/GenBank/DDBJ whole genome shotgun (WGS) entry which is preliminary data.</text>
</comment>
<proteinExistence type="predicted"/>
<feature type="region of interest" description="Disordered" evidence="1">
    <location>
        <begin position="244"/>
        <end position="288"/>
    </location>
</feature>
<protein>
    <submittedName>
        <fullName evidence="2">Uncharacterized protein</fullName>
    </submittedName>
</protein>
<dbReference type="OrthoDB" id="10261782at2759"/>
<evidence type="ECO:0000256" key="1">
    <source>
        <dbReference type="SAM" id="MobiDB-lite"/>
    </source>
</evidence>
<dbReference type="InterPro" id="IPR038921">
    <property type="entry name" value="YOR389W-like"/>
</dbReference>
<evidence type="ECO:0000313" key="3">
    <source>
        <dbReference type="Proteomes" id="UP000249056"/>
    </source>
</evidence>
<feature type="compositionally biased region" description="Basic and acidic residues" evidence="1">
    <location>
        <begin position="412"/>
        <end position="424"/>
    </location>
</feature>
<dbReference type="EMBL" id="QKRW01000020">
    <property type="protein sequence ID" value="RAL63305.1"/>
    <property type="molecule type" value="Genomic_DNA"/>
</dbReference>
<name>A0A395ISM8_9HELO</name>
<evidence type="ECO:0000313" key="2">
    <source>
        <dbReference type="EMBL" id="RAL63305.1"/>
    </source>
</evidence>
<feature type="compositionally biased region" description="Polar residues" evidence="1">
    <location>
        <begin position="257"/>
        <end position="271"/>
    </location>
</feature>
<dbReference type="Proteomes" id="UP000249056">
    <property type="component" value="Unassembled WGS sequence"/>
</dbReference>
<dbReference type="AlphaFoldDB" id="A0A395ISM8"/>
<keyword evidence="3" id="KW-1185">Reference proteome</keyword>
<accession>A0A395ISM8</accession>
<reference evidence="2 3" key="1">
    <citation type="submission" date="2018-06" db="EMBL/GenBank/DDBJ databases">
        <title>Genome Sequence of the Brown Rot Fungal Pathogen Monilinia fructigena.</title>
        <authorList>
            <person name="Landi L."/>
            <person name="De Miccolis Angelini R.M."/>
            <person name="Pollastro S."/>
            <person name="Abate D."/>
            <person name="Faretra F."/>
            <person name="Romanazzi G."/>
        </authorList>
    </citation>
    <scope>NUCLEOTIDE SEQUENCE [LARGE SCALE GENOMIC DNA]</scope>
    <source>
        <strain evidence="2 3">Mfrg269</strain>
    </source>
</reference>
<dbReference type="PANTHER" id="PTHR35204:SF1">
    <property type="entry name" value="ENTEROTOXIN"/>
    <property type="match status" value="1"/>
</dbReference>